<dbReference type="InterPro" id="IPR041561">
    <property type="entry name" value="PglD_N"/>
</dbReference>
<sequence>MKLVIVGAGGHAKVVLEVFRALGSHDVVGFIAPDMLGAQVLGLPVLGDDTLLPRLRKEGVQAALVALGNNRLRQRIGRQLQEMGYLLPAAVHPSALVSPSARIGQGVVVMARAVVGTETVLQELSILNTGAVVDHDNSIGAAAHIAPGCALAGNVVVGDRTLIGVGTAVRPGIQIGGDVIVGAGSAVVSNLEADCRVGGTPAKPLRNR</sequence>
<dbReference type="Proteomes" id="UP001196870">
    <property type="component" value="Unassembled WGS sequence"/>
</dbReference>
<accession>A0ABS5F1Y6</accession>
<dbReference type="EMBL" id="JAAGBB010000024">
    <property type="protein sequence ID" value="MBR0666562.1"/>
    <property type="molecule type" value="Genomic_DNA"/>
</dbReference>
<keyword evidence="3" id="KW-0677">Repeat</keyword>
<dbReference type="SUPFAM" id="SSF51161">
    <property type="entry name" value="Trimeric LpxA-like enzymes"/>
    <property type="match status" value="1"/>
</dbReference>
<evidence type="ECO:0000256" key="1">
    <source>
        <dbReference type="ARBA" id="ARBA00007274"/>
    </source>
</evidence>
<evidence type="ECO:0000313" key="6">
    <source>
        <dbReference type="Proteomes" id="UP001196870"/>
    </source>
</evidence>
<dbReference type="NCBIfam" id="TIGR03570">
    <property type="entry name" value="NeuD_NnaD"/>
    <property type="match status" value="1"/>
</dbReference>
<comment type="caution">
    <text evidence="5">The sequence shown here is derived from an EMBL/GenBank/DDBJ whole genome shotgun (WGS) entry which is preliminary data.</text>
</comment>
<dbReference type="Gene3D" id="2.160.10.10">
    <property type="entry name" value="Hexapeptide repeat proteins"/>
    <property type="match status" value="1"/>
</dbReference>
<proteinExistence type="inferred from homology"/>
<evidence type="ECO:0000256" key="3">
    <source>
        <dbReference type="ARBA" id="ARBA00022737"/>
    </source>
</evidence>
<keyword evidence="2" id="KW-0808">Transferase</keyword>
<dbReference type="CDD" id="cd03360">
    <property type="entry name" value="LbH_AT_putative"/>
    <property type="match status" value="1"/>
</dbReference>
<dbReference type="Pfam" id="PF17836">
    <property type="entry name" value="PglD_N"/>
    <property type="match status" value="1"/>
</dbReference>
<reference evidence="6" key="1">
    <citation type="journal article" date="2021" name="Syst. Appl. Microbiol.">
        <title>Roseomonas hellenica sp. nov., isolated from roots of wild-growing Alkanna tinctoria.</title>
        <authorList>
            <person name="Rat A."/>
            <person name="Naranjo H.D."/>
            <person name="Lebbe L."/>
            <person name="Cnockaert M."/>
            <person name="Krigas N."/>
            <person name="Grigoriadou K."/>
            <person name="Maloupa E."/>
            <person name="Willems A."/>
        </authorList>
    </citation>
    <scope>NUCLEOTIDE SEQUENCE [LARGE SCALE GENOMIC DNA]</scope>
    <source>
        <strain evidence="6">LMG 31523</strain>
    </source>
</reference>
<evidence type="ECO:0000313" key="5">
    <source>
        <dbReference type="EMBL" id="MBR0666562.1"/>
    </source>
</evidence>
<dbReference type="InterPro" id="IPR050179">
    <property type="entry name" value="Trans_hexapeptide_repeat"/>
</dbReference>
<evidence type="ECO:0000259" key="4">
    <source>
        <dbReference type="Pfam" id="PF17836"/>
    </source>
</evidence>
<dbReference type="PROSITE" id="PS00101">
    <property type="entry name" value="HEXAPEP_TRANSFERASES"/>
    <property type="match status" value="1"/>
</dbReference>
<dbReference type="Gene3D" id="3.40.50.20">
    <property type="match status" value="1"/>
</dbReference>
<gene>
    <name evidence="5" type="ORF">GXW71_19545</name>
</gene>
<dbReference type="InterPro" id="IPR018357">
    <property type="entry name" value="Hexapep_transf_CS"/>
</dbReference>
<dbReference type="InterPro" id="IPR011004">
    <property type="entry name" value="Trimer_LpxA-like_sf"/>
</dbReference>
<keyword evidence="6" id="KW-1185">Reference proteome</keyword>
<name>A0ABS5F1Y6_9PROT</name>
<feature type="domain" description="PglD N-terminal" evidence="4">
    <location>
        <begin position="2"/>
        <end position="79"/>
    </location>
</feature>
<comment type="similarity">
    <text evidence="1">Belongs to the transferase hexapeptide repeat family.</text>
</comment>
<protein>
    <submittedName>
        <fullName evidence="5">Acetyltransferase</fullName>
    </submittedName>
</protein>
<dbReference type="PANTHER" id="PTHR43300">
    <property type="entry name" value="ACETYLTRANSFERASE"/>
    <property type="match status" value="1"/>
</dbReference>
<evidence type="ECO:0000256" key="2">
    <source>
        <dbReference type="ARBA" id="ARBA00022679"/>
    </source>
</evidence>
<dbReference type="InterPro" id="IPR020019">
    <property type="entry name" value="AcTrfase_PglD-like"/>
</dbReference>
<dbReference type="PANTHER" id="PTHR43300:SF7">
    <property type="entry name" value="UDP-N-ACETYLBACILLOSAMINE N-ACETYLTRANSFERASE"/>
    <property type="match status" value="1"/>
</dbReference>
<organism evidence="5 6">
    <name type="scientific">Plastoroseomonas hellenica</name>
    <dbReference type="NCBI Taxonomy" id="2687306"/>
    <lineage>
        <taxon>Bacteria</taxon>
        <taxon>Pseudomonadati</taxon>
        <taxon>Pseudomonadota</taxon>
        <taxon>Alphaproteobacteria</taxon>
        <taxon>Acetobacterales</taxon>
        <taxon>Acetobacteraceae</taxon>
        <taxon>Plastoroseomonas</taxon>
    </lineage>
</organism>